<comment type="similarity">
    <text evidence="2">Belongs to the major facilitator superfamily. EmrB family.</text>
</comment>
<organism evidence="10 11">
    <name type="scientific">Pseudopedobacter saltans</name>
    <dbReference type="NCBI Taxonomy" id="151895"/>
    <lineage>
        <taxon>Bacteria</taxon>
        <taxon>Pseudomonadati</taxon>
        <taxon>Bacteroidota</taxon>
        <taxon>Sphingobacteriia</taxon>
        <taxon>Sphingobacteriales</taxon>
        <taxon>Sphingobacteriaceae</taxon>
        <taxon>Pseudopedobacter</taxon>
    </lineage>
</organism>
<feature type="transmembrane region" description="Helical" evidence="8">
    <location>
        <begin position="261"/>
        <end position="285"/>
    </location>
</feature>
<protein>
    <submittedName>
        <fullName evidence="10">MFS transporter</fullName>
    </submittedName>
</protein>
<gene>
    <name evidence="10" type="ORF">DI598_18435</name>
</gene>
<comment type="caution">
    <text evidence="10">The sequence shown here is derived from an EMBL/GenBank/DDBJ whole genome shotgun (WGS) entry which is preliminary data.</text>
</comment>
<evidence type="ECO:0000313" key="11">
    <source>
        <dbReference type="Proteomes" id="UP000249645"/>
    </source>
</evidence>
<feature type="domain" description="Major facilitator superfamily (MFS) profile" evidence="9">
    <location>
        <begin position="7"/>
        <end position="286"/>
    </location>
</feature>
<keyword evidence="6 8" id="KW-1133">Transmembrane helix</keyword>
<feature type="non-terminal residue" evidence="10">
    <location>
        <position position="286"/>
    </location>
</feature>
<feature type="transmembrane region" description="Helical" evidence="8">
    <location>
        <begin position="71"/>
        <end position="92"/>
    </location>
</feature>
<dbReference type="InterPro" id="IPR011701">
    <property type="entry name" value="MFS"/>
</dbReference>
<dbReference type="InterPro" id="IPR036259">
    <property type="entry name" value="MFS_trans_sf"/>
</dbReference>
<keyword evidence="4" id="KW-1003">Cell membrane</keyword>
<dbReference type="GO" id="GO:0005886">
    <property type="term" value="C:plasma membrane"/>
    <property type="evidence" value="ECO:0007669"/>
    <property type="project" value="UniProtKB-SubCell"/>
</dbReference>
<dbReference type="Proteomes" id="UP000249645">
    <property type="component" value="Unassembled WGS sequence"/>
</dbReference>
<feature type="transmembrane region" description="Helical" evidence="8">
    <location>
        <begin position="222"/>
        <end position="241"/>
    </location>
</feature>
<dbReference type="PROSITE" id="PS50850">
    <property type="entry name" value="MFS"/>
    <property type="match status" value="1"/>
</dbReference>
<dbReference type="PRINTS" id="PR01036">
    <property type="entry name" value="TCRTETB"/>
</dbReference>
<evidence type="ECO:0000259" key="9">
    <source>
        <dbReference type="PROSITE" id="PS50850"/>
    </source>
</evidence>
<dbReference type="GO" id="GO:0022857">
    <property type="term" value="F:transmembrane transporter activity"/>
    <property type="evidence" value="ECO:0007669"/>
    <property type="project" value="InterPro"/>
</dbReference>
<keyword evidence="5 8" id="KW-0812">Transmembrane</keyword>
<evidence type="ECO:0000313" key="10">
    <source>
        <dbReference type="EMBL" id="PZP41268.1"/>
    </source>
</evidence>
<dbReference type="Gene3D" id="1.20.1720.10">
    <property type="entry name" value="Multidrug resistance protein D"/>
    <property type="match status" value="1"/>
</dbReference>
<accession>A0A2W5EE41</accession>
<name>A0A2W5EE41_9SPHI</name>
<evidence type="ECO:0000256" key="1">
    <source>
        <dbReference type="ARBA" id="ARBA00004651"/>
    </source>
</evidence>
<comment type="subcellular location">
    <subcellularLocation>
        <location evidence="1">Cell membrane</location>
        <topology evidence="1">Multi-pass membrane protein</topology>
    </subcellularLocation>
</comment>
<dbReference type="InterPro" id="IPR020846">
    <property type="entry name" value="MFS_dom"/>
</dbReference>
<evidence type="ECO:0000256" key="6">
    <source>
        <dbReference type="ARBA" id="ARBA00022989"/>
    </source>
</evidence>
<feature type="transmembrane region" description="Helical" evidence="8">
    <location>
        <begin position="42"/>
        <end position="64"/>
    </location>
</feature>
<evidence type="ECO:0000256" key="3">
    <source>
        <dbReference type="ARBA" id="ARBA00022448"/>
    </source>
</evidence>
<evidence type="ECO:0000256" key="5">
    <source>
        <dbReference type="ARBA" id="ARBA00022692"/>
    </source>
</evidence>
<evidence type="ECO:0000256" key="8">
    <source>
        <dbReference type="SAM" id="Phobius"/>
    </source>
</evidence>
<dbReference type="SUPFAM" id="SSF103473">
    <property type="entry name" value="MFS general substrate transporter"/>
    <property type="match status" value="1"/>
</dbReference>
<keyword evidence="7 8" id="KW-0472">Membrane</keyword>
<feature type="transmembrane region" description="Helical" evidence="8">
    <location>
        <begin position="156"/>
        <end position="178"/>
    </location>
</feature>
<dbReference type="AlphaFoldDB" id="A0A2W5EE41"/>
<evidence type="ECO:0000256" key="2">
    <source>
        <dbReference type="ARBA" id="ARBA00008537"/>
    </source>
</evidence>
<proteinExistence type="inferred from homology"/>
<dbReference type="InterPro" id="IPR004638">
    <property type="entry name" value="EmrB-like"/>
</dbReference>
<dbReference type="NCBIfam" id="TIGR00711">
    <property type="entry name" value="efflux_EmrB"/>
    <property type="match status" value="1"/>
</dbReference>
<reference evidence="10 11" key="1">
    <citation type="submission" date="2017-11" db="EMBL/GenBank/DDBJ databases">
        <title>Infants hospitalized years apart are colonized by the same room-sourced microbial strains.</title>
        <authorList>
            <person name="Brooks B."/>
            <person name="Olm M.R."/>
            <person name="Firek B.A."/>
            <person name="Baker R."/>
            <person name="Thomas B.C."/>
            <person name="Morowitz M.J."/>
            <person name="Banfield J.F."/>
        </authorList>
    </citation>
    <scope>NUCLEOTIDE SEQUENCE [LARGE SCALE GENOMIC DNA]</scope>
    <source>
        <strain evidence="10">S2_009_000_R2_76</strain>
    </source>
</reference>
<evidence type="ECO:0000256" key="7">
    <source>
        <dbReference type="ARBA" id="ARBA00023136"/>
    </source>
</evidence>
<dbReference type="PANTHER" id="PTHR42718:SF9">
    <property type="entry name" value="MAJOR FACILITATOR SUPERFAMILY MULTIDRUG TRANSPORTER MFSC"/>
    <property type="match status" value="1"/>
</dbReference>
<dbReference type="Pfam" id="PF07690">
    <property type="entry name" value="MFS_1"/>
    <property type="match status" value="1"/>
</dbReference>
<dbReference type="CDD" id="cd17321">
    <property type="entry name" value="MFS_MMR_MDR_like"/>
    <property type="match status" value="1"/>
</dbReference>
<feature type="transmembrane region" description="Helical" evidence="8">
    <location>
        <begin position="131"/>
        <end position="150"/>
    </location>
</feature>
<evidence type="ECO:0000256" key="4">
    <source>
        <dbReference type="ARBA" id="ARBA00022475"/>
    </source>
</evidence>
<keyword evidence="3" id="KW-0813">Transport</keyword>
<sequence length="286" mass="31428">MQHKSLILLTLMLGTSMATIDSSIVSVSLPVIQKKFDTNLHSVEWVTTAYMVSFSLFIPLTNWLKNRIGYFNLFISSVIIFTIGSLLCSTAQSLPMLIAARVLQASGGGAISPTSLAILSDSFPKEERGTAIGWWGIGNVMGPAIGPTLGGILTHYFGWESIFFVNIPIGIATILLSLKYLTYLKKQPKEKEHFDTNGFLWFGIFIVAIQYSINLFSDPKGIGWILVFGLIASVVSFILYLKSAKKPDPLIDLSVFKSKVFISAAIITIIRSLALYGGLFFLPFLL</sequence>
<dbReference type="EMBL" id="QFOI01000531">
    <property type="protein sequence ID" value="PZP41268.1"/>
    <property type="molecule type" value="Genomic_DNA"/>
</dbReference>
<feature type="transmembrane region" description="Helical" evidence="8">
    <location>
        <begin position="199"/>
        <end position="216"/>
    </location>
</feature>
<dbReference type="PANTHER" id="PTHR42718">
    <property type="entry name" value="MAJOR FACILITATOR SUPERFAMILY MULTIDRUG TRANSPORTER MFSC"/>
    <property type="match status" value="1"/>
</dbReference>